<dbReference type="GO" id="GO:0032259">
    <property type="term" value="P:methylation"/>
    <property type="evidence" value="ECO:0007669"/>
    <property type="project" value="UniProtKB-KW"/>
</dbReference>
<dbReference type="STRING" id="558151.ACM46_18515"/>
<evidence type="ECO:0000256" key="2">
    <source>
        <dbReference type="ARBA" id="ARBA00022679"/>
    </source>
</evidence>
<dbReference type="Gene3D" id="3.40.50.150">
    <property type="entry name" value="Vaccinia Virus protein VP39"/>
    <property type="match status" value="1"/>
</dbReference>
<dbReference type="InterPro" id="IPR041698">
    <property type="entry name" value="Methyltransf_25"/>
</dbReference>
<dbReference type="SUPFAM" id="SSF53335">
    <property type="entry name" value="S-adenosyl-L-methionine-dependent methyltransferases"/>
    <property type="match status" value="1"/>
</dbReference>
<dbReference type="GO" id="GO:0008168">
    <property type="term" value="F:methyltransferase activity"/>
    <property type="evidence" value="ECO:0007669"/>
    <property type="project" value="UniProtKB-KW"/>
</dbReference>
<name>A0A0J7I1S1_9FLAO</name>
<gene>
    <name evidence="4" type="ORF">ACM46_18515</name>
</gene>
<dbReference type="InterPro" id="IPR029063">
    <property type="entry name" value="SAM-dependent_MTases_sf"/>
</dbReference>
<keyword evidence="1" id="KW-0489">Methyltransferase</keyword>
<keyword evidence="5" id="KW-1185">Reference proteome</keyword>
<feature type="domain" description="Methyltransferase" evidence="3">
    <location>
        <begin position="46"/>
        <end position="140"/>
    </location>
</feature>
<evidence type="ECO:0000256" key="1">
    <source>
        <dbReference type="ARBA" id="ARBA00022603"/>
    </source>
</evidence>
<dbReference type="PANTHER" id="PTHR43861:SF1">
    <property type="entry name" value="TRANS-ACONITATE 2-METHYLTRANSFERASE"/>
    <property type="match status" value="1"/>
</dbReference>
<evidence type="ECO:0000259" key="3">
    <source>
        <dbReference type="Pfam" id="PF13649"/>
    </source>
</evidence>
<keyword evidence="2" id="KW-0808">Transferase</keyword>
<reference evidence="4 5" key="1">
    <citation type="journal article" date="2013" name="Int. J. Syst. Evol. Microbiol.">
        <title>Chryseobacterium angstadtii sp. nov., isolated from a newt tank.</title>
        <authorList>
            <person name="Kirk K.E."/>
            <person name="Hoffman J.A."/>
            <person name="Smith K.A."/>
            <person name="Strahan B.L."/>
            <person name="Failor K.C."/>
            <person name="Krebs J.E."/>
            <person name="Gale A.N."/>
            <person name="Do T.D."/>
            <person name="Sontag T.C."/>
            <person name="Batties A.M."/>
            <person name="Mistiszyn K."/>
            <person name="Newman J.D."/>
        </authorList>
    </citation>
    <scope>NUCLEOTIDE SEQUENCE [LARGE SCALE GENOMIC DNA]</scope>
    <source>
        <strain evidence="4 5">KM</strain>
    </source>
</reference>
<accession>A0A0J7I1S1</accession>
<dbReference type="RefSeq" id="WP_048508164.1">
    <property type="nucleotide sequence ID" value="NZ_LFND01000006.1"/>
</dbReference>
<evidence type="ECO:0000313" key="5">
    <source>
        <dbReference type="Proteomes" id="UP000036261"/>
    </source>
</evidence>
<dbReference type="Pfam" id="PF13649">
    <property type="entry name" value="Methyltransf_25"/>
    <property type="match status" value="1"/>
</dbReference>
<dbReference type="PATRIC" id="fig|558151.6.peg.3914"/>
<protein>
    <recommendedName>
        <fullName evidence="3">Methyltransferase domain-containing protein</fullName>
    </recommendedName>
</protein>
<dbReference type="OrthoDB" id="9789123at2"/>
<dbReference type="EMBL" id="LFND01000006">
    <property type="protein sequence ID" value="KMQ60217.1"/>
    <property type="molecule type" value="Genomic_DNA"/>
</dbReference>
<dbReference type="CDD" id="cd02440">
    <property type="entry name" value="AdoMet_MTases"/>
    <property type="match status" value="1"/>
</dbReference>
<sequence length="211" mass="23665">MDKYTETFNTWNSVAGLYAGKFMDLDLYDDTYDAFAAAIAKEDARILELGCGPGNITRYLLNRNPSWQIEAVDMAPNMIALAEKLNTRARFRVMDVRNISMIATAGTYNGIICGFCIPYLDQGEVEKLIGDAYRLLAPGGILYCSFEEGDYEQSGFLTGSSGDRVYFYYYAATELAEMIRHGSFRLTDTFSKAYINNDESVATHVIMIARK</sequence>
<dbReference type="PANTHER" id="PTHR43861">
    <property type="entry name" value="TRANS-ACONITATE 2-METHYLTRANSFERASE-RELATED"/>
    <property type="match status" value="1"/>
</dbReference>
<dbReference type="Proteomes" id="UP000036261">
    <property type="component" value="Unassembled WGS sequence"/>
</dbReference>
<organism evidence="4 5">
    <name type="scientific">Chryseobacterium angstadtii</name>
    <dbReference type="NCBI Taxonomy" id="558151"/>
    <lineage>
        <taxon>Bacteria</taxon>
        <taxon>Pseudomonadati</taxon>
        <taxon>Bacteroidota</taxon>
        <taxon>Flavobacteriia</taxon>
        <taxon>Flavobacteriales</taxon>
        <taxon>Weeksellaceae</taxon>
        <taxon>Chryseobacterium group</taxon>
        <taxon>Chryseobacterium</taxon>
    </lineage>
</organism>
<proteinExistence type="predicted"/>
<evidence type="ECO:0000313" key="4">
    <source>
        <dbReference type="EMBL" id="KMQ60217.1"/>
    </source>
</evidence>
<dbReference type="AlphaFoldDB" id="A0A0J7I1S1"/>
<comment type="caution">
    <text evidence="4">The sequence shown here is derived from an EMBL/GenBank/DDBJ whole genome shotgun (WGS) entry which is preliminary data.</text>
</comment>